<evidence type="ECO:0000313" key="2">
    <source>
        <dbReference type="Proteomes" id="UP000433471"/>
    </source>
</evidence>
<name>A0A6B9JBS4_9CAUD</name>
<evidence type="ECO:0000313" key="1">
    <source>
        <dbReference type="EMBL" id="QGZ16012.1"/>
    </source>
</evidence>
<proteinExistence type="predicted"/>
<organism evidence="1 2">
    <name type="scientific">Vibrio phage vB_VchM_Kuja</name>
    <dbReference type="NCBI Taxonomy" id="2686437"/>
    <lineage>
        <taxon>Viruses</taxon>
        <taxon>Duplodnaviria</taxon>
        <taxon>Heunggongvirae</taxon>
        <taxon>Uroviricota</taxon>
        <taxon>Caudoviricetes</taxon>
        <taxon>Pantevenvirales</taxon>
        <taxon>Ackermannviridae</taxon>
        <taxon>Kujavirus</taxon>
        <taxon>Kujavirus kuja</taxon>
    </lineage>
</organism>
<accession>A0A6B9JBS4</accession>
<dbReference type="Proteomes" id="UP000433471">
    <property type="component" value="Segment"/>
</dbReference>
<dbReference type="EMBL" id="MN718199">
    <property type="protein sequence ID" value="QGZ16012.1"/>
    <property type="molecule type" value="Genomic_DNA"/>
</dbReference>
<keyword evidence="2" id="KW-1185">Reference proteome</keyword>
<reference evidence="1 2" key="1">
    <citation type="submission" date="2019-11" db="EMBL/GenBank/DDBJ databases">
        <title>Characterization of a novel member of the family Ackermannviridae.</title>
        <authorList>
            <person name="Maina A.N."/>
            <person name="Mwaura F.B."/>
            <person name="Jumba M."/>
        </authorList>
    </citation>
    <scope>NUCLEOTIDE SEQUENCE [LARGE SCALE GENOMIC DNA]</scope>
</reference>
<sequence length="222" mass="25397">MFNVKQCLEEMRLSMVGLEGFTVPNVVPNSGIVFNYYCENPCVFEVYVGEDGGYTITVEGHHKHYGSWRDYVDFEDDFYDFEEFFDHIALHYEQWLLEGRISDDWDPSLIEAERSFSGVQRTDGEGVGQVGEGVEPFNTKNALNKVLVAAKFPKRKIQQTSGGTAIHVDFEGDHNKYWIEYTKQSNGSWIFKFGGNGNNFKKDVNDYNELLAAAKEAKKLLK</sequence>
<protein>
    <submittedName>
        <fullName evidence="1">Uncharacterized protein</fullName>
    </submittedName>
</protein>
<gene>
    <name evidence="1" type="ORF">Kuja_0210</name>
</gene>